<organism evidence="2 3">
    <name type="scientific">Cardamine amara subsp. amara</name>
    <dbReference type="NCBI Taxonomy" id="228776"/>
    <lineage>
        <taxon>Eukaryota</taxon>
        <taxon>Viridiplantae</taxon>
        <taxon>Streptophyta</taxon>
        <taxon>Embryophyta</taxon>
        <taxon>Tracheophyta</taxon>
        <taxon>Spermatophyta</taxon>
        <taxon>Magnoliopsida</taxon>
        <taxon>eudicotyledons</taxon>
        <taxon>Gunneridae</taxon>
        <taxon>Pentapetalae</taxon>
        <taxon>rosids</taxon>
        <taxon>malvids</taxon>
        <taxon>Brassicales</taxon>
        <taxon>Brassicaceae</taxon>
        <taxon>Cardamineae</taxon>
        <taxon>Cardamine</taxon>
    </lineage>
</organism>
<reference evidence="2 3" key="1">
    <citation type="submission" date="2024-04" db="EMBL/GenBank/DDBJ databases">
        <title>Genome assembly C_amara_ONT_v2.</title>
        <authorList>
            <person name="Yant L."/>
            <person name="Moore C."/>
            <person name="Slenker M."/>
        </authorList>
    </citation>
    <scope>NUCLEOTIDE SEQUENCE [LARGE SCALE GENOMIC DNA]</scope>
    <source>
        <tissue evidence="2">Leaf</tissue>
    </source>
</reference>
<accession>A0ABD1BA03</accession>
<evidence type="ECO:0000313" key="3">
    <source>
        <dbReference type="Proteomes" id="UP001558713"/>
    </source>
</evidence>
<dbReference type="AlphaFoldDB" id="A0ABD1BA03"/>
<protein>
    <submittedName>
        <fullName evidence="2">Uncharacterized protein</fullName>
    </submittedName>
</protein>
<dbReference type="PANTHER" id="PTHR47481">
    <property type="match status" value="1"/>
</dbReference>
<feature type="region of interest" description="Disordered" evidence="1">
    <location>
        <begin position="78"/>
        <end position="108"/>
    </location>
</feature>
<dbReference type="EMBL" id="JBANAX010000362">
    <property type="protein sequence ID" value="KAL1212619.1"/>
    <property type="molecule type" value="Genomic_DNA"/>
</dbReference>
<proteinExistence type="predicted"/>
<keyword evidence="3" id="KW-1185">Reference proteome</keyword>
<feature type="compositionally biased region" description="Low complexity" evidence="1">
    <location>
        <begin position="86"/>
        <end position="95"/>
    </location>
</feature>
<name>A0ABD1BA03_CARAN</name>
<evidence type="ECO:0000256" key="1">
    <source>
        <dbReference type="SAM" id="MobiDB-lite"/>
    </source>
</evidence>
<comment type="caution">
    <text evidence="2">The sequence shown here is derived from an EMBL/GenBank/DDBJ whole genome shotgun (WGS) entry which is preliminary data.</text>
</comment>
<gene>
    <name evidence="2" type="ORF">V5N11_021180</name>
</gene>
<dbReference type="PANTHER" id="PTHR47481:SF41">
    <property type="entry name" value="COPIA-LIKE POLYPROTEIN_RETROTRANSPOSON"/>
    <property type="match status" value="1"/>
</dbReference>
<sequence>MAPTTETSDKPFTMHLLNGLSDKFDNIINVIKHKTPFPTFLAARSMLIMEEDRLAKHVKPQPNNTNSSSALNLHYTATDSPHRNQHQQGRNYNNRGRGGRNNRCRGPYNNSWNNQSYGHQQWSYGPPAWSMNYHYPPPPQYHMYPPYPPHHSLPPSNSILSPAPHTQTPREAHLTQMSPTPSFTASSPYLASELTHAFNTMAL</sequence>
<dbReference type="Proteomes" id="UP001558713">
    <property type="component" value="Unassembled WGS sequence"/>
</dbReference>
<evidence type="ECO:0000313" key="2">
    <source>
        <dbReference type="EMBL" id="KAL1212619.1"/>
    </source>
</evidence>